<evidence type="ECO:0000259" key="7">
    <source>
        <dbReference type="PROSITE" id="PS50057"/>
    </source>
</evidence>
<dbReference type="FunFam" id="2.30.29.30:FF:000002">
    <property type="entry name" value="Band 4.1-like protein 5 isoform 1"/>
    <property type="match status" value="1"/>
</dbReference>
<dbReference type="PANTHER" id="PTHR23280">
    <property type="entry name" value="4.1 G PROTEIN"/>
    <property type="match status" value="1"/>
</dbReference>
<dbReference type="PRINTS" id="PR00935">
    <property type="entry name" value="BAND41"/>
</dbReference>
<dbReference type="InterPro" id="IPR018979">
    <property type="entry name" value="FERM_N"/>
</dbReference>
<evidence type="ECO:0000256" key="2">
    <source>
        <dbReference type="ARBA" id="ARBA00022025"/>
    </source>
</evidence>
<feature type="compositionally biased region" description="Basic and acidic residues" evidence="5">
    <location>
        <begin position="378"/>
        <end position="388"/>
    </location>
</feature>
<dbReference type="InterPro" id="IPR029071">
    <property type="entry name" value="Ubiquitin-like_domsf"/>
</dbReference>
<dbReference type="PRINTS" id="PR00661">
    <property type="entry name" value="ERMFAMILY"/>
</dbReference>
<dbReference type="Pfam" id="PF00373">
    <property type="entry name" value="FERM_M"/>
    <property type="match status" value="1"/>
</dbReference>
<dbReference type="PANTHER" id="PTHR23280:SF32">
    <property type="entry name" value="FI22325P1"/>
    <property type="match status" value="1"/>
</dbReference>
<dbReference type="InterPro" id="IPR019748">
    <property type="entry name" value="FERM_central"/>
</dbReference>
<feature type="compositionally biased region" description="Acidic residues" evidence="5">
    <location>
        <begin position="479"/>
        <end position="497"/>
    </location>
</feature>
<feature type="region of interest" description="Disordered" evidence="5">
    <location>
        <begin position="479"/>
        <end position="501"/>
    </location>
</feature>
<dbReference type="InterPro" id="IPR035963">
    <property type="entry name" value="FERM_2"/>
</dbReference>
<dbReference type="GO" id="GO:0005912">
    <property type="term" value="C:adherens junction"/>
    <property type="evidence" value="ECO:0007669"/>
    <property type="project" value="UniProtKB-SubCell"/>
</dbReference>
<evidence type="ECO:0000256" key="1">
    <source>
        <dbReference type="ARBA" id="ARBA00004536"/>
    </source>
</evidence>
<dbReference type="GO" id="GO:0005856">
    <property type="term" value="C:cytoskeleton"/>
    <property type="evidence" value="ECO:0007669"/>
    <property type="project" value="TreeGrafter"/>
</dbReference>
<keyword evidence="6" id="KW-0472">Membrane</keyword>
<dbReference type="GO" id="GO:0031032">
    <property type="term" value="P:actomyosin structure organization"/>
    <property type="evidence" value="ECO:0007669"/>
    <property type="project" value="TreeGrafter"/>
</dbReference>
<dbReference type="Gene3D" id="1.20.80.10">
    <property type="match status" value="1"/>
</dbReference>
<dbReference type="PROSITE" id="PS00660">
    <property type="entry name" value="FERM_1"/>
    <property type="match status" value="1"/>
</dbReference>
<evidence type="ECO:0000256" key="3">
    <source>
        <dbReference type="ARBA" id="ARBA00022949"/>
    </source>
</evidence>
<feature type="region of interest" description="Disordered" evidence="5">
    <location>
        <begin position="353"/>
        <end position="393"/>
    </location>
</feature>
<evidence type="ECO:0000256" key="5">
    <source>
        <dbReference type="SAM" id="MobiDB-lite"/>
    </source>
</evidence>
<dbReference type="FunFam" id="1.20.80.10:FF:000006">
    <property type="entry name" value="FERM domain-containing protein 5 isoform X1"/>
    <property type="match status" value="1"/>
</dbReference>
<proteinExistence type="predicted"/>
<evidence type="ECO:0000313" key="9">
    <source>
        <dbReference type="Proteomes" id="UP000015104"/>
    </source>
</evidence>
<evidence type="ECO:0000256" key="4">
    <source>
        <dbReference type="ARBA" id="ARBA00043944"/>
    </source>
</evidence>
<dbReference type="InterPro" id="IPR019749">
    <property type="entry name" value="Band_41_domain"/>
</dbReference>
<feature type="compositionally biased region" description="Polar residues" evidence="5">
    <location>
        <begin position="368"/>
        <end position="377"/>
    </location>
</feature>
<evidence type="ECO:0000313" key="8">
    <source>
        <dbReference type="EnsemblMetazoa" id="tetur25g00430.1"/>
    </source>
</evidence>
<feature type="transmembrane region" description="Helical" evidence="6">
    <location>
        <begin position="545"/>
        <end position="565"/>
    </location>
</feature>
<comment type="subcellular location">
    <subcellularLocation>
        <location evidence="1">Cell junction</location>
        <location evidence="1">Adherens junction</location>
    </subcellularLocation>
    <subcellularLocation>
        <location evidence="4">Cell projection</location>
        <location evidence="4">Rhabdomere</location>
    </subcellularLocation>
</comment>
<reference evidence="9" key="1">
    <citation type="submission" date="2011-08" db="EMBL/GenBank/DDBJ databases">
        <authorList>
            <person name="Rombauts S."/>
        </authorList>
    </citation>
    <scope>NUCLEOTIDE SEQUENCE</scope>
    <source>
        <strain evidence="9">London</strain>
    </source>
</reference>
<dbReference type="SMART" id="SM00295">
    <property type="entry name" value="B41"/>
    <property type="match status" value="1"/>
</dbReference>
<dbReference type="SUPFAM" id="SSF50729">
    <property type="entry name" value="PH domain-like"/>
    <property type="match status" value="1"/>
</dbReference>
<dbReference type="SUPFAM" id="SSF47031">
    <property type="entry name" value="Second domain of FERM"/>
    <property type="match status" value="1"/>
</dbReference>
<keyword evidence="9" id="KW-1185">Reference proteome</keyword>
<reference evidence="8" key="2">
    <citation type="submission" date="2015-06" db="UniProtKB">
        <authorList>
            <consortium name="EnsemblMetazoa"/>
        </authorList>
    </citation>
    <scope>IDENTIFICATION</scope>
</reference>
<dbReference type="EMBL" id="CAEY01000675">
    <property type="status" value="NOT_ANNOTATED_CDS"/>
    <property type="molecule type" value="Genomic_DNA"/>
</dbReference>
<dbReference type="InterPro" id="IPR000299">
    <property type="entry name" value="FERM_domain"/>
</dbReference>
<dbReference type="KEGG" id="tut:107368009"/>
<protein>
    <recommendedName>
        <fullName evidence="2">Moesin/ezrin/radixin homolog 1</fullName>
    </recommendedName>
</protein>
<dbReference type="HOGENOM" id="CLU_003623_1_7_1"/>
<dbReference type="OMA" id="KQCKLRY"/>
<dbReference type="AlphaFoldDB" id="T1KWY1"/>
<dbReference type="GO" id="GO:0009887">
    <property type="term" value="P:animal organ morphogenesis"/>
    <property type="evidence" value="ECO:0007669"/>
    <property type="project" value="UniProtKB-ARBA"/>
</dbReference>
<dbReference type="CDD" id="cd17102">
    <property type="entry name" value="FERM_F1_FRMD3"/>
    <property type="match status" value="1"/>
</dbReference>
<keyword evidence="6" id="KW-1133">Transmembrane helix</keyword>
<gene>
    <name evidence="8" type="primary">107368009</name>
</gene>
<keyword evidence="6" id="KW-0812">Transmembrane</keyword>
<dbReference type="CDD" id="cd14473">
    <property type="entry name" value="FERM_B-lobe"/>
    <property type="match status" value="1"/>
</dbReference>
<dbReference type="STRING" id="32264.T1KWY1"/>
<dbReference type="InterPro" id="IPR019747">
    <property type="entry name" value="FERM_CS"/>
</dbReference>
<organism evidence="8 9">
    <name type="scientific">Tetranychus urticae</name>
    <name type="common">Two-spotted spider mite</name>
    <dbReference type="NCBI Taxonomy" id="32264"/>
    <lineage>
        <taxon>Eukaryota</taxon>
        <taxon>Metazoa</taxon>
        <taxon>Ecdysozoa</taxon>
        <taxon>Arthropoda</taxon>
        <taxon>Chelicerata</taxon>
        <taxon>Arachnida</taxon>
        <taxon>Acari</taxon>
        <taxon>Acariformes</taxon>
        <taxon>Trombidiformes</taxon>
        <taxon>Prostigmata</taxon>
        <taxon>Eleutherengona</taxon>
        <taxon>Raphignathae</taxon>
        <taxon>Tetranychoidea</taxon>
        <taxon>Tetranychidae</taxon>
        <taxon>Tetranychus</taxon>
    </lineage>
</organism>
<dbReference type="Gene3D" id="2.30.29.30">
    <property type="entry name" value="Pleckstrin-homology domain (PH domain)/Phosphotyrosine-binding domain (PTB)"/>
    <property type="match status" value="1"/>
</dbReference>
<dbReference type="InterPro" id="IPR014847">
    <property type="entry name" value="FA"/>
</dbReference>
<sequence>MSELKSMFKFSSKKDLTCEFKCTIKLLDDEEVLECDFTKEHKGQHLLDYCYKSLNLLEKDYFGLRYVDNKQQRNWLDPTRCIVKQIKGLSPVVFCFRVKFYPADPIRLKEEVTRYFVFMQLRRDLLHGRLQCSSNELPLLMAYIIQSELGDYDPEEHGENYVSSFKLVPNQSTKLSQTTSLEKTVAEIHQKDMRGLTPGDAELNFIKKASSLETYGIDPHPVKDHKGKQLYLGINHIGVTTFQGSRKVQSFKWNEIQKLTYEGRMFIVHASTNDKKKHLVGFKCPNTSACHFLWRCAVEQRYFFTMNSSSDIPLVTTGGGLFKTCKLRYTGRVEKEIINDMKDIDRKEATIQRSYSTTSAPPHIRTIGRSSTAPITTSEHDREQESPDRGSNFITKDPYWNYSTFSEPEENHVTSSPHTLDPFDEEDWDTSMTSTLPTEFDLRPDITPTDEESRSMAFEIPAVRSSPSASLFNKDMEDDTLGEEEDGDLDENGDYGDDVNGKRKRTIVSPLIKLSSSSDEDKKTEENPFDPLGCRPYSNLLPIRTFMLTTLLLLLLFSCLVILIIESESDVFGPIRKVPEMVILRRDYYEPMKKNFFRKFIS</sequence>
<dbReference type="GO" id="GO:0071944">
    <property type="term" value="C:cell periphery"/>
    <property type="evidence" value="ECO:0007669"/>
    <property type="project" value="UniProtKB-ARBA"/>
</dbReference>
<dbReference type="Pfam" id="PF09380">
    <property type="entry name" value="FERM_C"/>
    <property type="match status" value="1"/>
</dbReference>
<dbReference type="CDD" id="cd13192">
    <property type="entry name" value="FERM_C_FRMD3_FRMD5"/>
    <property type="match status" value="1"/>
</dbReference>
<dbReference type="Pfam" id="PF09379">
    <property type="entry name" value="FERM_N"/>
    <property type="match status" value="1"/>
</dbReference>
<dbReference type="SMART" id="SM01196">
    <property type="entry name" value="FERM_C"/>
    <property type="match status" value="1"/>
</dbReference>
<dbReference type="eggNOG" id="KOG3530">
    <property type="taxonomic scope" value="Eukaryota"/>
</dbReference>
<dbReference type="InterPro" id="IPR014352">
    <property type="entry name" value="FERM/acyl-CoA-bd_prot_sf"/>
</dbReference>
<dbReference type="Gene3D" id="3.10.20.90">
    <property type="entry name" value="Phosphatidylinositol 3-kinase Catalytic Subunit, Chain A, domain 1"/>
    <property type="match status" value="1"/>
</dbReference>
<evidence type="ECO:0000256" key="6">
    <source>
        <dbReference type="SAM" id="Phobius"/>
    </source>
</evidence>
<dbReference type="InterPro" id="IPR000798">
    <property type="entry name" value="Ez/rad/moesin-like"/>
</dbReference>
<dbReference type="InterPro" id="IPR018980">
    <property type="entry name" value="FERM_PH-like_C"/>
</dbReference>
<name>T1KWY1_TETUR</name>
<dbReference type="GO" id="GO:0048731">
    <property type="term" value="P:system development"/>
    <property type="evidence" value="ECO:0007669"/>
    <property type="project" value="UniProtKB-ARBA"/>
</dbReference>
<dbReference type="EnsemblMetazoa" id="tetur25g00430.1">
    <property type="protein sequence ID" value="tetur25g00430.1"/>
    <property type="gene ID" value="tetur25g00430"/>
</dbReference>
<dbReference type="SUPFAM" id="SSF54236">
    <property type="entry name" value="Ubiquitin-like"/>
    <property type="match status" value="1"/>
</dbReference>
<dbReference type="OrthoDB" id="6266673at2759"/>
<accession>T1KWY1</accession>
<dbReference type="SMART" id="SM01195">
    <property type="entry name" value="FA"/>
    <property type="match status" value="1"/>
</dbReference>
<feature type="domain" description="FERM" evidence="7">
    <location>
        <begin position="20"/>
        <end position="308"/>
    </location>
</feature>
<dbReference type="PROSITE" id="PS50057">
    <property type="entry name" value="FERM_3"/>
    <property type="match status" value="1"/>
</dbReference>
<keyword evidence="3" id="KW-0965">Cell junction</keyword>
<dbReference type="InterPro" id="IPR011993">
    <property type="entry name" value="PH-like_dom_sf"/>
</dbReference>
<dbReference type="FunFam" id="3.10.20.90:FF:000002">
    <property type="entry name" value="Erythrocyte protein band 4.1-like 3"/>
    <property type="match status" value="1"/>
</dbReference>
<dbReference type="Proteomes" id="UP000015104">
    <property type="component" value="Unassembled WGS sequence"/>
</dbReference>
<dbReference type="GO" id="GO:0008092">
    <property type="term" value="F:cytoskeletal protein binding"/>
    <property type="evidence" value="ECO:0007669"/>
    <property type="project" value="InterPro"/>
</dbReference>